<comment type="caution">
    <text evidence="3">The sequence shown here is derived from an EMBL/GenBank/DDBJ whole genome shotgun (WGS) entry which is preliminary data.</text>
</comment>
<dbReference type="PANTHER" id="PTHR46825">
    <property type="entry name" value="D-ALANYL-D-ALANINE-CARBOXYPEPTIDASE/ENDOPEPTIDASE AMPH"/>
    <property type="match status" value="1"/>
</dbReference>
<dbReference type="Gene3D" id="3.40.710.10">
    <property type="entry name" value="DD-peptidase/beta-lactamase superfamily"/>
    <property type="match status" value="1"/>
</dbReference>
<gene>
    <name evidence="3" type="ORF">EYZ11_011307</name>
</gene>
<evidence type="ECO:0000313" key="4">
    <source>
        <dbReference type="Proteomes" id="UP000308092"/>
    </source>
</evidence>
<dbReference type="Pfam" id="PF00144">
    <property type="entry name" value="Beta-lactamase"/>
    <property type="match status" value="1"/>
</dbReference>
<dbReference type="SUPFAM" id="SSF56601">
    <property type="entry name" value="beta-lactamase/transpeptidase-like"/>
    <property type="match status" value="1"/>
</dbReference>
<organism evidence="3 4">
    <name type="scientific">Aspergillus tanneri</name>
    <dbReference type="NCBI Taxonomy" id="1220188"/>
    <lineage>
        <taxon>Eukaryota</taxon>
        <taxon>Fungi</taxon>
        <taxon>Dikarya</taxon>
        <taxon>Ascomycota</taxon>
        <taxon>Pezizomycotina</taxon>
        <taxon>Eurotiomycetes</taxon>
        <taxon>Eurotiomycetidae</taxon>
        <taxon>Eurotiales</taxon>
        <taxon>Aspergillaceae</taxon>
        <taxon>Aspergillus</taxon>
        <taxon>Aspergillus subgen. Circumdati</taxon>
    </lineage>
</organism>
<reference evidence="3 4" key="1">
    <citation type="submission" date="2019-03" db="EMBL/GenBank/DDBJ databases">
        <title>The genome sequence of a newly discovered highly antifungal drug resistant Aspergillus species, Aspergillus tanneri NIH 1004.</title>
        <authorList>
            <person name="Mounaud S."/>
            <person name="Singh I."/>
            <person name="Joardar V."/>
            <person name="Pakala S."/>
            <person name="Pakala S."/>
            <person name="Venepally P."/>
            <person name="Hoover J."/>
            <person name="Nierman W."/>
            <person name="Chung J."/>
            <person name="Losada L."/>
        </authorList>
    </citation>
    <scope>NUCLEOTIDE SEQUENCE [LARGE SCALE GENOMIC DNA]</scope>
    <source>
        <strain evidence="3 4">NIH1004</strain>
    </source>
</reference>
<name>A0A4S3J370_9EURO</name>
<keyword evidence="4" id="KW-1185">Reference proteome</keyword>
<dbReference type="PANTHER" id="PTHR46825:SF9">
    <property type="entry name" value="BETA-LACTAMASE-RELATED DOMAIN-CONTAINING PROTEIN"/>
    <property type="match status" value="1"/>
</dbReference>
<proteinExistence type="inferred from homology"/>
<evidence type="ECO:0000256" key="1">
    <source>
        <dbReference type="ARBA" id="ARBA00038215"/>
    </source>
</evidence>
<dbReference type="Proteomes" id="UP000308092">
    <property type="component" value="Unassembled WGS sequence"/>
</dbReference>
<evidence type="ECO:0000313" key="3">
    <source>
        <dbReference type="EMBL" id="THC89250.1"/>
    </source>
</evidence>
<accession>A0A4S3J370</accession>
<dbReference type="EMBL" id="SOSA01000685">
    <property type="protein sequence ID" value="THC89250.1"/>
    <property type="molecule type" value="Genomic_DNA"/>
</dbReference>
<comment type="similarity">
    <text evidence="1">Belongs to the peptidase S12 family.</text>
</comment>
<dbReference type="STRING" id="1220188.A0A4S3J370"/>
<feature type="domain" description="Beta-lactamase-related" evidence="2">
    <location>
        <begin position="41"/>
        <end position="145"/>
    </location>
</feature>
<dbReference type="AlphaFoldDB" id="A0A4S3J370"/>
<dbReference type="InterPro" id="IPR012338">
    <property type="entry name" value="Beta-lactam/transpept-like"/>
</dbReference>
<protein>
    <recommendedName>
        <fullName evidence="2">Beta-lactamase-related domain-containing protein</fullName>
    </recommendedName>
</protein>
<sequence length="157" mass="17647">MDLFYSVAFPAHVESLMNNYNIPGLAVAIIGLLVHDDQHPEVQYEAPVSSILPDDFVLLTEETTRLITVEDLSHRTGMGAHFITRVLPMLARVRKAYIYNNMMYAAISHLIEKVTGSKFVDFLDSCLFKPLVMNSTNLQPSRARARGLGDRNALGYY</sequence>
<dbReference type="VEuPathDB" id="FungiDB:EYZ11_011307"/>
<evidence type="ECO:0000259" key="2">
    <source>
        <dbReference type="Pfam" id="PF00144"/>
    </source>
</evidence>
<dbReference type="InterPro" id="IPR050491">
    <property type="entry name" value="AmpC-like"/>
</dbReference>
<dbReference type="InterPro" id="IPR001466">
    <property type="entry name" value="Beta-lactam-related"/>
</dbReference>